<dbReference type="SUPFAM" id="SSF53178">
    <property type="entry name" value="Peptidyl-tRNA hydrolase-like"/>
    <property type="match status" value="1"/>
</dbReference>
<comment type="caution">
    <text evidence="4">The sequence shown here is derived from an EMBL/GenBank/DDBJ whole genome shotgun (WGS) entry which is preliminary data.</text>
</comment>
<dbReference type="GO" id="GO:0000049">
    <property type="term" value="F:tRNA binding"/>
    <property type="evidence" value="ECO:0007669"/>
    <property type="project" value="UniProtKB-KW"/>
</dbReference>
<dbReference type="GO" id="GO:0004045">
    <property type="term" value="F:peptidyl-tRNA hydrolase activity"/>
    <property type="evidence" value="ECO:0007669"/>
    <property type="project" value="InterPro"/>
</dbReference>
<sequence length="217" mass="23970">MFYIIGLGNPGEEHLNTRHNTGRMAVLKLFKDLGSEEFEFNKKANALVTDGKIGKEKVTLILPETFMNKSGAAVSYFLKPPAFATRLAGRQEASAGQAKHVKSRPLENLVVVHDDIDLPIGTLKISYNKGTGGHKGLDSIVKAVKTKEFTRIRIGISPITSKGMAKKPDGERAVIDFILGKFKPSEMEMMKKTFKKSSEAIQTLVLESRDKAMNMFN</sequence>
<dbReference type="Pfam" id="PF01195">
    <property type="entry name" value="Pept_tRNA_hydro"/>
    <property type="match status" value="1"/>
</dbReference>
<keyword evidence="3" id="KW-0694">RNA-binding</keyword>
<dbReference type="PANTHER" id="PTHR17224:SF1">
    <property type="entry name" value="PEPTIDYL-TRNA HYDROLASE"/>
    <property type="match status" value="1"/>
</dbReference>
<dbReference type="CDD" id="cd00462">
    <property type="entry name" value="PTH"/>
    <property type="match status" value="1"/>
</dbReference>
<keyword evidence="1" id="KW-0820">tRNA-binding</keyword>
<evidence type="ECO:0000313" key="4">
    <source>
        <dbReference type="EMBL" id="OHB12325.1"/>
    </source>
</evidence>
<protein>
    <recommendedName>
        <fullName evidence="6">Peptidyl-tRNA hydrolase</fullName>
    </recommendedName>
</protein>
<dbReference type="EMBL" id="MHWS01000011">
    <property type="protein sequence ID" value="OHB12325.1"/>
    <property type="molecule type" value="Genomic_DNA"/>
</dbReference>
<evidence type="ECO:0000256" key="3">
    <source>
        <dbReference type="ARBA" id="ARBA00022884"/>
    </source>
</evidence>
<reference evidence="4 5" key="1">
    <citation type="journal article" date="2016" name="Nat. Commun.">
        <title>Thousands of microbial genomes shed light on interconnected biogeochemical processes in an aquifer system.</title>
        <authorList>
            <person name="Anantharaman K."/>
            <person name="Brown C.T."/>
            <person name="Hug L.A."/>
            <person name="Sharon I."/>
            <person name="Castelle C.J."/>
            <person name="Probst A.J."/>
            <person name="Thomas B.C."/>
            <person name="Singh A."/>
            <person name="Wilkins M.J."/>
            <person name="Karaoz U."/>
            <person name="Brodie E.L."/>
            <person name="Williams K.H."/>
            <person name="Hubbard S.S."/>
            <person name="Banfield J.F."/>
        </authorList>
    </citation>
    <scope>NUCLEOTIDE SEQUENCE [LARGE SCALE GENOMIC DNA]</scope>
</reference>
<dbReference type="InterPro" id="IPR036416">
    <property type="entry name" value="Pept_tRNA_hydro_sf"/>
</dbReference>
<dbReference type="AlphaFoldDB" id="A0A1G2USE3"/>
<accession>A0A1G2USE3</accession>
<name>A0A1G2USE3_9BACT</name>
<dbReference type="Proteomes" id="UP000177276">
    <property type="component" value="Unassembled WGS sequence"/>
</dbReference>
<keyword evidence="2" id="KW-0378">Hydrolase</keyword>
<dbReference type="Gene3D" id="3.40.50.1470">
    <property type="entry name" value="Peptidyl-tRNA hydrolase"/>
    <property type="match status" value="1"/>
</dbReference>
<dbReference type="PANTHER" id="PTHR17224">
    <property type="entry name" value="PEPTIDYL-TRNA HYDROLASE"/>
    <property type="match status" value="1"/>
</dbReference>
<evidence type="ECO:0000256" key="1">
    <source>
        <dbReference type="ARBA" id="ARBA00022555"/>
    </source>
</evidence>
<dbReference type="InterPro" id="IPR001328">
    <property type="entry name" value="Pept_tRNA_hydro"/>
</dbReference>
<evidence type="ECO:0000313" key="5">
    <source>
        <dbReference type="Proteomes" id="UP000177276"/>
    </source>
</evidence>
<proteinExistence type="predicted"/>
<evidence type="ECO:0000256" key="2">
    <source>
        <dbReference type="ARBA" id="ARBA00022801"/>
    </source>
</evidence>
<evidence type="ECO:0008006" key="6">
    <source>
        <dbReference type="Google" id="ProtNLM"/>
    </source>
</evidence>
<gene>
    <name evidence="4" type="ORF">A3G46_01960</name>
</gene>
<organism evidence="4 5">
    <name type="scientific">Candidatus Zambryskibacteria bacterium RIFCSPLOWO2_12_FULL_39_16</name>
    <dbReference type="NCBI Taxonomy" id="1802775"/>
    <lineage>
        <taxon>Bacteria</taxon>
        <taxon>Candidatus Zambryskiibacteriota</taxon>
    </lineage>
</organism>